<organism evidence="2 3">
    <name type="scientific">Exilibacterium tricleocarpae</name>
    <dbReference type="NCBI Taxonomy" id="2591008"/>
    <lineage>
        <taxon>Bacteria</taxon>
        <taxon>Pseudomonadati</taxon>
        <taxon>Pseudomonadota</taxon>
        <taxon>Gammaproteobacteria</taxon>
        <taxon>Cellvibrionales</taxon>
        <taxon>Cellvibrionaceae</taxon>
        <taxon>Exilibacterium</taxon>
    </lineage>
</organism>
<keyword evidence="3" id="KW-1185">Reference proteome</keyword>
<reference evidence="2 3" key="1">
    <citation type="submission" date="2019-06" db="EMBL/GenBank/DDBJ databases">
        <title>Whole genome sequence for Cellvibrionaceae sp. R142.</title>
        <authorList>
            <person name="Wang G."/>
        </authorList>
    </citation>
    <scope>NUCLEOTIDE SEQUENCE [LARGE SCALE GENOMIC DNA]</scope>
    <source>
        <strain evidence="2 3">R142</strain>
    </source>
</reference>
<evidence type="ECO:0000313" key="2">
    <source>
        <dbReference type="EMBL" id="TQV85174.1"/>
    </source>
</evidence>
<dbReference type="AlphaFoldDB" id="A0A545U6V5"/>
<feature type="signal peptide" evidence="1">
    <location>
        <begin position="1"/>
        <end position="24"/>
    </location>
</feature>
<dbReference type="EMBL" id="VHSG01000004">
    <property type="protein sequence ID" value="TQV85174.1"/>
    <property type="molecule type" value="Genomic_DNA"/>
</dbReference>
<keyword evidence="1" id="KW-0732">Signal</keyword>
<dbReference type="RefSeq" id="WP_142902721.1">
    <property type="nucleotide sequence ID" value="NZ_ML660088.1"/>
</dbReference>
<accession>A0A545U6V5</accession>
<evidence type="ECO:0000256" key="1">
    <source>
        <dbReference type="SAM" id="SignalP"/>
    </source>
</evidence>
<sequence length="474" mass="51845">MSSRSTVIRCFIFFVSFNIMGVHAQTGAGPNISGPASVPSGSRFTLTLENPDPASPFTSKELQIRAPVDMDFSTITTLDASVSTYELSIDTSGEHEFRLRFLGKVFDFDITTNWGNVHVVDVKGEELLSVNSLGEQGDDLSFFPAISPDGLTAAFVTGALNLDPSATPPPAADNLALNIGVRDRVNNRTFYANQNSDGSFQKIESVQPAFSPDGRFVVYKSLDGITVRDLITKDFSIIARGLNVKEFEYSDDGRYIAMLTEGISFYEFQTGRVFDILPPGFDGNRIQRNGVIDNISVSSNGRFVVFETNASNVVPGDTVERTMDVFLLDRATNRYTLISRSFTSLTPAGGRFPQISADGSKIAFASASSNIVLGDNNGLSDVFLFDRITQEMTRITNDGGTEPTMDAEGRRISYMRNSEHFVYDRATQNRSFVVNGLSAITGLARPAMSRDGRFLLTQTSRFLNDQIVLGAIPQ</sequence>
<dbReference type="InterPro" id="IPR011042">
    <property type="entry name" value="6-blade_b-propeller_TolB-like"/>
</dbReference>
<name>A0A545U6V5_9GAMM</name>
<comment type="caution">
    <text evidence="2">The sequence shown here is derived from an EMBL/GenBank/DDBJ whole genome shotgun (WGS) entry which is preliminary data.</text>
</comment>
<protein>
    <submittedName>
        <fullName evidence="2">Uncharacterized protein</fullName>
    </submittedName>
</protein>
<evidence type="ECO:0000313" key="3">
    <source>
        <dbReference type="Proteomes" id="UP000319732"/>
    </source>
</evidence>
<proteinExistence type="predicted"/>
<dbReference type="OrthoDB" id="8612880at2"/>
<dbReference type="PANTHER" id="PTHR36842:SF1">
    <property type="entry name" value="PROTEIN TOLB"/>
    <property type="match status" value="1"/>
</dbReference>
<dbReference type="Gene3D" id="2.120.10.30">
    <property type="entry name" value="TolB, C-terminal domain"/>
    <property type="match status" value="1"/>
</dbReference>
<dbReference type="Proteomes" id="UP000319732">
    <property type="component" value="Unassembled WGS sequence"/>
</dbReference>
<gene>
    <name evidence="2" type="ORF">FKG94_03015</name>
</gene>
<dbReference type="SUPFAM" id="SSF69304">
    <property type="entry name" value="Tricorn protease N-terminal domain"/>
    <property type="match status" value="2"/>
</dbReference>
<feature type="chain" id="PRO_5021948702" evidence="1">
    <location>
        <begin position="25"/>
        <end position="474"/>
    </location>
</feature>
<dbReference type="PANTHER" id="PTHR36842">
    <property type="entry name" value="PROTEIN TOLB HOMOLOG"/>
    <property type="match status" value="1"/>
</dbReference>